<dbReference type="InterPro" id="IPR003877">
    <property type="entry name" value="SPRY_dom"/>
</dbReference>
<dbReference type="Pfam" id="PF00622">
    <property type="entry name" value="SPRY"/>
    <property type="match status" value="1"/>
</dbReference>
<accession>A0A8I6SKR0</accession>
<dbReference type="FunFam" id="2.60.120.920:FF:000078">
    <property type="entry name" value="GD12021"/>
    <property type="match status" value="1"/>
</dbReference>
<evidence type="ECO:0000313" key="2">
    <source>
        <dbReference type="EnsemblMetazoa" id="XP_024084216.1"/>
    </source>
</evidence>
<name>A0A8I6SKR0_CIMLE</name>
<dbReference type="PANTHER" id="PTHR12245">
    <property type="entry name" value="SPRY DOMAIN CONTAINING SOCS BOX PROTEIN"/>
    <property type="match status" value="1"/>
</dbReference>
<dbReference type="InterPro" id="IPR035754">
    <property type="entry name" value="SPRY_SPSB3"/>
</dbReference>
<dbReference type="SMART" id="SM00449">
    <property type="entry name" value="SPRY"/>
    <property type="match status" value="1"/>
</dbReference>
<dbReference type="GO" id="GO:0043161">
    <property type="term" value="P:proteasome-mediated ubiquitin-dependent protein catabolic process"/>
    <property type="evidence" value="ECO:0007669"/>
    <property type="project" value="TreeGrafter"/>
</dbReference>
<dbReference type="InterPro" id="IPR013320">
    <property type="entry name" value="ConA-like_dom_sf"/>
</dbReference>
<dbReference type="SUPFAM" id="SSF49899">
    <property type="entry name" value="Concanavalin A-like lectins/glucanases"/>
    <property type="match status" value="1"/>
</dbReference>
<gene>
    <name evidence="2" type="primary">106665875</name>
</gene>
<sequence length="272" mass="31017">MSTMMQAVPNEKRDGIAAAQLCKSLKFNKLTTAEKADSPLKYGCDDYWTWNRHDRSHEVRLYDNGLNIAHFHPNWSSGTAAVRGTRVLNNGRYYWEIRIPQRVFGTSMMFGVATESARVHVNAFVNLIGEDENSWGLSHKGLVFHSGKWAYFTKPFKENEPTTVGILFDGIAGTITFYKDGKCLGVAFKNLHKVTKNLYPIISSTAAKTEMVLVTMKRDFVNLQDRCRAVIISQLDNPSDLESVLPRKIFEYLAEAMHRTTEPSRKYYVLDY</sequence>
<dbReference type="GO" id="GO:0019005">
    <property type="term" value="C:SCF ubiquitin ligase complex"/>
    <property type="evidence" value="ECO:0007669"/>
    <property type="project" value="TreeGrafter"/>
</dbReference>
<dbReference type="AlphaFoldDB" id="A0A8I6SKR0"/>
<organism evidence="2 3">
    <name type="scientific">Cimex lectularius</name>
    <name type="common">Bed bug</name>
    <name type="synonym">Acanthia lectularia</name>
    <dbReference type="NCBI Taxonomy" id="79782"/>
    <lineage>
        <taxon>Eukaryota</taxon>
        <taxon>Metazoa</taxon>
        <taxon>Ecdysozoa</taxon>
        <taxon>Arthropoda</taxon>
        <taxon>Hexapoda</taxon>
        <taxon>Insecta</taxon>
        <taxon>Pterygota</taxon>
        <taxon>Neoptera</taxon>
        <taxon>Paraneoptera</taxon>
        <taxon>Hemiptera</taxon>
        <taxon>Heteroptera</taxon>
        <taxon>Panheteroptera</taxon>
        <taxon>Cimicomorpha</taxon>
        <taxon>Cimicidae</taxon>
        <taxon>Cimex</taxon>
    </lineage>
</organism>
<dbReference type="InterPro" id="IPR043136">
    <property type="entry name" value="B30.2/SPRY_sf"/>
</dbReference>
<keyword evidence="3" id="KW-1185">Reference proteome</keyword>
<dbReference type="Proteomes" id="UP000494040">
    <property type="component" value="Unassembled WGS sequence"/>
</dbReference>
<dbReference type="KEGG" id="clec:106665875"/>
<protein>
    <recommendedName>
        <fullName evidence="1">B30.2/SPRY domain-containing protein</fullName>
    </recommendedName>
</protein>
<evidence type="ECO:0000313" key="3">
    <source>
        <dbReference type="Proteomes" id="UP000494040"/>
    </source>
</evidence>
<reference evidence="2" key="1">
    <citation type="submission" date="2022-01" db="UniProtKB">
        <authorList>
            <consortium name="EnsemblMetazoa"/>
        </authorList>
    </citation>
    <scope>IDENTIFICATION</scope>
</reference>
<dbReference type="InterPro" id="IPR001870">
    <property type="entry name" value="B30.2/SPRY"/>
</dbReference>
<dbReference type="EnsemblMetazoa" id="XM_024228448.1">
    <property type="protein sequence ID" value="XP_024084216.1"/>
    <property type="gene ID" value="LOC106665875"/>
</dbReference>
<feature type="domain" description="B30.2/SPRY" evidence="1">
    <location>
        <begin position="28"/>
        <end position="220"/>
    </location>
</feature>
<evidence type="ECO:0000259" key="1">
    <source>
        <dbReference type="PROSITE" id="PS50188"/>
    </source>
</evidence>
<dbReference type="OMA" id="WTWNKRD"/>
<dbReference type="EnsemblMetazoa" id="XM_014392675.2">
    <property type="protein sequence ID" value="XP_014248161.1"/>
    <property type="gene ID" value="LOC106665875"/>
</dbReference>
<dbReference type="OrthoDB" id="5951542at2759"/>
<dbReference type="PROSITE" id="PS50188">
    <property type="entry name" value="B302_SPRY"/>
    <property type="match status" value="1"/>
</dbReference>
<dbReference type="InterPro" id="IPR050672">
    <property type="entry name" value="FBXO45-Fsn/SPSB_families"/>
</dbReference>
<dbReference type="PANTHER" id="PTHR12245:SF12">
    <property type="entry name" value="SPRY DOMAIN-CONTAINING SOCS BOX PROTEIN 3"/>
    <property type="match status" value="1"/>
</dbReference>
<proteinExistence type="predicted"/>
<dbReference type="CDD" id="cd12876">
    <property type="entry name" value="SPRY_SOCS3"/>
    <property type="match status" value="1"/>
</dbReference>
<dbReference type="Gene3D" id="2.60.120.920">
    <property type="match status" value="1"/>
</dbReference>